<feature type="domain" description="Radical SAM core" evidence="15">
    <location>
        <begin position="535"/>
        <end position="782"/>
    </location>
</feature>
<keyword evidence="6" id="KW-0949">S-adenosyl-L-methionine</keyword>
<dbReference type="EMBL" id="JABMIG020000028">
    <property type="protein sequence ID" value="KAL3801272.1"/>
    <property type="molecule type" value="Genomic_DNA"/>
</dbReference>
<dbReference type="SUPFAM" id="SSF52218">
    <property type="entry name" value="Flavoproteins"/>
    <property type="match status" value="1"/>
</dbReference>
<evidence type="ECO:0000313" key="17">
    <source>
        <dbReference type="Proteomes" id="UP001516023"/>
    </source>
</evidence>
<dbReference type="InterPro" id="IPR008254">
    <property type="entry name" value="Flavodoxin/NO_synth"/>
</dbReference>
<keyword evidence="17" id="KW-1185">Reference proteome</keyword>
<evidence type="ECO:0000256" key="3">
    <source>
        <dbReference type="ARBA" id="ARBA00010115"/>
    </source>
</evidence>
<evidence type="ECO:0000256" key="2">
    <source>
        <dbReference type="ARBA" id="ARBA00004797"/>
    </source>
</evidence>
<dbReference type="Gene3D" id="3.40.50.360">
    <property type="match status" value="1"/>
</dbReference>
<evidence type="ECO:0000256" key="9">
    <source>
        <dbReference type="ARBA" id="ARBA00023004"/>
    </source>
</evidence>
<keyword evidence="9" id="KW-0408">Iron</keyword>
<organism evidence="16 17">
    <name type="scientific">Cyclotella cryptica</name>
    <dbReference type="NCBI Taxonomy" id="29204"/>
    <lineage>
        <taxon>Eukaryota</taxon>
        <taxon>Sar</taxon>
        <taxon>Stramenopiles</taxon>
        <taxon>Ochrophyta</taxon>
        <taxon>Bacillariophyta</taxon>
        <taxon>Coscinodiscophyceae</taxon>
        <taxon>Thalassiosirophycidae</taxon>
        <taxon>Stephanodiscales</taxon>
        <taxon>Stephanodiscaceae</taxon>
        <taxon>Cyclotella</taxon>
    </lineage>
</organism>
<comment type="caution">
    <text evidence="16">The sequence shown here is derived from an EMBL/GenBank/DDBJ whole genome shotgun (WGS) entry which is preliminary data.</text>
</comment>
<evidence type="ECO:0000313" key="16">
    <source>
        <dbReference type="EMBL" id="KAL3801272.1"/>
    </source>
</evidence>
<comment type="catalytic activity">
    <reaction evidence="12">
        <text>N(1)-methylguanosine(37) in tRNA(Phe) + pyruvate + S-adenosyl-L-methionine = 4-demethylwyosine(37) in tRNA(Phe) + 5'-deoxyadenosine + L-methionine + CO2 + H2O</text>
        <dbReference type="Rhea" id="RHEA:36347"/>
        <dbReference type="Rhea" id="RHEA-COMP:10164"/>
        <dbReference type="Rhea" id="RHEA-COMP:10165"/>
        <dbReference type="ChEBI" id="CHEBI:15361"/>
        <dbReference type="ChEBI" id="CHEBI:15377"/>
        <dbReference type="ChEBI" id="CHEBI:16526"/>
        <dbReference type="ChEBI" id="CHEBI:17319"/>
        <dbReference type="ChEBI" id="CHEBI:57844"/>
        <dbReference type="ChEBI" id="CHEBI:59789"/>
        <dbReference type="ChEBI" id="CHEBI:64315"/>
        <dbReference type="ChEBI" id="CHEBI:73542"/>
        <dbReference type="EC" id="4.1.3.44"/>
    </reaction>
</comment>
<evidence type="ECO:0000256" key="1">
    <source>
        <dbReference type="ARBA" id="ARBA00001966"/>
    </source>
</evidence>
<feature type="compositionally biased region" description="Acidic residues" evidence="13">
    <location>
        <begin position="450"/>
        <end position="464"/>
    </location>
</feature>
<feature type="region of interest" description="Disordered" evidence="13">
    <location>
        <begin position="40"/>
        <end position="97"/>
    </location>
</feature>
<comment type="pathway">
    <text evidence="2">tRNA modification; wybutosine-tRNA(Phe) biosynthesis.</text>
</comment>
<proteinExistence type="inferred from homology"/>
<dbReference type="PROSITE" id="PS00018">
    <property type="entry name" value="EF_HAND_1"/>
    <property type="match status" value="1"/>
</dbReference>
<comment type="cofactor">
    <cofactor evidence="1">
        <name>[4Fe-4S] cluster</name>
        <dbReference type="ChEBI" id="CHEBI:49883"/>
    </cofactor>
</comment>
<evidence type="ECO:0000256" key="4">
    <source>
        <dbReference type="ARBA" id="ARBA00012821"/>
    </source>
</evidence>
<name>A0ABD3QM52_9STRA</name>
<dbReference type="PANTHER" id="PTHR13930">
    <property type="entry name" value="S-ADENOSYL-L-METHIONINE-DEPENDENT TRNA 4-DEMETHYLWYOSINE SYNTHASE"/>
    <property type="match status" value="1"/>
</dbReference>
<evidence type="ECO:0000256" key="13">
    <source>
        <dbReference type="SAM" id="MobiDB-lite"/>
    </source>
</evidence>
<evidence type="ECO:0000256" key="8">
    <source>
        <dbReference type="ARBA" id="ARBA00022723"/>
    </source>
</evidence>
<feature type="region of interest" description="Disordered" evidence="13">
    <location>
        <begin position="283"/>
        <end position="306"/>
    </location>
</feature>
<dbReference type="SFLD" id="SFLDG01071">
    <property type="entry name" value="tRNA_wybutosine-synthesizing"/>
    <property type="match status" value="1"/>
</dbReference>
<evidence type="ECO:0000256" key="11">
    <source>
        <dbReference type="ARBA" id="ARBA00023239"/>
    </source>
</evidence>
<dbReference type="Gene3D" id="3.20.20.70">
    <property type="entry name" value="Aldolase class I"/>
    <property type="match status" value="1"/>
</dbReference>
<feature type="domain" description="Flavodoxin-like" evidence="14">
    <location>
        <begin position="105"/>
        <end position="314"/>
    </location>
</feature>
<dbReference type="GO" id="GO:0008033">
    <property type="term" value="P:tRNA processing"/>
    <property type="evidence" value="ECO:0007669"/>
    <property type="project" value="UniProtKB-KW"/>
</dbReference>
<dbReference type="Pfam" id="PF08608">
    <property type="entry name" value="Wyosine_form"/>
    <property type="match status" value="1"/>
</dbReference>
<keyword evidence="8" id="KW-0479">Metal-binding</keyword>
<dbReference type="PROSITE" id="PS51918">
    <property type="entry name" value="RADICAL_SAM"/>
    <property type="match status" value="1"/>
</dbReference>
<dbReference type="Pfam" id="PF04055">
    <property type="entry name" value="Radical_SAM"/>
    <property type="match status" value="1"/>
</dbReference>
<feature type="region of interest" description="Disordered" evidence="13">
    <location>
        <begin position="444"/>
        <end position="464"/>
    </location>
</feature>
<keyword evidence="7" id="KW-0819">tRNA processing</keyword>
<dbReference type="InterPro" id="IPR013785">
    <property type="entry name" value="Aldolase_TIM"/>
</dbReference>
<reference evidence="16 17" key="1">
    <citation type="journal article" date="2020" name="G3 (Bethesda)">
        <title>Improved Reference Genome for Cyclotella cryptica CCMP332, a Model for Cell Wall Morphogenesis, Salinity Adaptation, and Lipid Production in Diatoms (Bacillariophyta).</title>
        <authorList>
            <person name="Roberts W.R."/>
            <person name="Downey K.M."/>
            <person name="Ruck E.C."/>
            <person name="Traller J.C."/>
            <person name="Alverson A.J."/>
        </authorList>
    </citation>
    <scope>NUCLEOTIDE SEQUENCE [LARGE SCALE GENOMIC DNA]</scope>
    <source>
        <strain evidence="16 17">CCMP332</strain>
    </source>
</reference>
<accession>A0ABD3QM52</accession>
<keyword evidence="5" id="KW-0004">4Fe-4S</keyword>
<dbReference type="GO" id="GO:0051539">
    <property type="term" value="F:4 iron, 4 sulfur cluster binding"/>
    <property type="evidence" value="ECO:0007669"/>
    <property type="project" value="UniProtKB-KW"/>
</dbReference>
<comment type="similarity">
    <text evidence="3">Belongs to the TYW1 family.</text>
</comment>
<dbReference type="GO" id="GO:0102521">
    <property type="term" value="F:tRNA-4-demethylwyosine synthase activity"/>
    <property type="evidence" value="ECO:0007669"/>
    <property type="project" value="UniProtKB-EC"/>
</dbReference>
<feature type="compositionally biased region" description="Basic and acidic residues" evidence="13">
    <location>
        <begin position="370"/>
        <end position="381"/>
    </location>
</feature>
<dbReference type="SUPFAM" id="SSF102114">
    <property type="entry name" value="Radical SAM enzymes"/>
    <property type="match status" value="1"/>
</dbReference>
<sequence>MTPAPKPNSAILPLALSTGAVLLASAWVYRHTFLLHHRRRRDDPKEGDGGNEDGDVPTTRARRAGSSLMNPRGESSPIHTEIITNDNDGNNNNNDNRRLLSPGTITIAYASTTGTCASFARRLYDALRDRRQSHHDDIVLGGGRYHVQLLQVSHVDWWDEVVNMDENDNENDNSNNNSNNNNNRDGGGTNQVKHPPILLFLLPTWTGGKLPPESQNLMESLEEIENDWRVAPEPLRMGGEERRVRVGVFGMGSSAYDIDTVGKPAKQVFSHWIKLGARPLVTSKPSYRMGSRGDGGGSVGDNGSKAERKSKSFMIGDSEAGDADAVFDQWARGVVESVVGMEGGSRRKKKNGEGVVKTLRGNKNGGGRKKNGEEQKKKDTNRMQQQELQVKKDDSAECACKQEANSESTGCCDESKDESNACCKESNEESNGCCSTNNVVNENESATDSLSEEEEDDDDDDASDIVDVEDMGSIMNDQALDSKSLEPKEMVTKKQARALKKEGYKLIGTHSAVKLCRWTKHQLRGRGGCYKHTHYGITSYQCMEATPSLACANKCVFCWRHHKNPVGREWRWKTDDPKMIVQEAINTHVGMIKETKGIPGIQLDRWEEAHRVRHCALSLVGEPIMYPRINELLQELHERKISTFLVTNGQHPQAIENLVPITQLYVSVDASTPESLEEIDRPLFRDAWDRLKASLSCLKNKGQRTVARLTVVKGWNSDEIGGYARLIALGHCSLVEVKGVTFCGKSDASNLNMTNTPWHHEVVEFSKRLLHELKVVREQGGDKDDILPEYDLACEHKHSCSVLLARVDQFSVPDPNDPTKRKWRTWIDYDKFQELAARHAADPSFKFGVEDYVADTPEWAVFGANEEGFDPTDNRHRRKKKHPMYARFDEDGVPTHDTYDEPLPTEEIIKLKGMMEKKKMELGDESTITEFKSGEKRIEDASLMFRGLVVIR</sequence>
<dbReference type="PANTHER" id="PTHR13930:SF0">
    <property type="entry name" value="S-ADENOSYL-L-METHIONINE-DEPENDENT TRNA 4-DEMETHYLWYOSINE SYNTHASE TYW1-RELATED"/>
    <property type="match status" value="1"/>
</dbReference>
<dbReference type="CDD" id="cd01335">
    <property type="entry name" value="Radical_SAM"/>
    <property type="match status" value="1"/>
</dbReference>
<evidence type="ECO:0000256" key="10">
    <source>
        <dbReference type="ARBA" id="ARBA00023014"/>
    </source>
</evidence>
<feature type="region of interest" description="Disordered" evidence="13">
    <location>
        <begin position="341"/>
        <end position="396"/>
    </location>
</feature>
<evidence type="ECO:0000259" key="15">
    <source>
        <dbReference type="PROSITE" id="PS51918"/>
    </source>
</evidence>
<dbReference type="InterPro" id="IPR058240">
    <property type="entry name" value="rSAM_sf"/>
</dbReference>
<evidence type="ECO:0000256" key="5">
    <source>
        <dbReference type="ARBA" id="ARBA00022485"/>
    </source>
</evidence>
<keyword evidence="10" id="KW-0411">Iron-sulfur</keyword>
<dbReference type="AlphaFoldDB" id="A0ABD3QM52"/>
<feature type="compositionally biased region" description="Low complexity" evidence="13">
    <location>
        <begin position="172"/>
        <end position="183"/>
    </location>
</feature>
<dbReference type="InterPro" id="IPR034556">
    <property type="entry name" value="tRNA_wybutosine-synthase"/>
</dbReference>
<protein>
    <recommendedName>
        <fullName evidence="4">tRNA 4-demethylwyosine synthase (AdoMet-dependent)</fullName>
        <ecNumber evidence="4">4.1.3.44</ecNumber>
    </recommendedName>
</protein>
<dbReference type="InterPro" id="IPR018247">
    <property type="entry name" value="EF_Hand_1_Ca_BS"/>
</dbReference>
<keyword evidence="11" id="KW-0456">Lyase</keyword>
<feature type="compositionally biased region" description="Low complexity" evidence="13">
    <location>
        <begin position="85"/>
        <end position="94"/>
    </location>
</feature>
<gene>
    <name evidence="16" type="ORF">HJC23_012672</name>
</gene>
<evidence type="ECO:0000259" key="14">
    <source>
        <dbReference type="PROSITE" id="PS50902"/>
    </source>
</evidence>
<dbReference type="EC" id="4.1.3.44" evidence="4"/>
<dbReference type="PROSITE" id="PS50902">
    <property type="entry name" value="FLAVODOXIN_LIKE"/>
    <property type="match status" value="1"/>
</dbReference>
<evidence type="ECO:0000256" key="12">
    <source>
        <dbReference type="ARBA" id="ARBA00049466"/>
    </source>
</evidence>
<evidence type="ECO:0000256" key="6">
    <source>
        <dbReference type="ARBA" id="ARBA00022691"/>
    </source>
</evidence>
<dbReference type="InterPro" id="IPR029039">
    <property type="entry name" value="Flavoprotein-like_sf"/>
</dbReference>
<dbReference type="InterPro" id="IPR013917">
    <property type="entry name" value="tRNA_wybutosine-synth"/>
</dbReference>
<dbReference type="InterPro" id="IPR007197">
    <property type="entry name" value="rSAM"/>
</dbReference>
<dbReference type="SFLD" id="SFLDF00284">
    <property type="entry name" value="tRNA_wybutosine-synthesizing"/>
    <property type="match status" value="1"/>
</dbReference>
<dbReference type="Proteomes" id="UP001516023">
    <property type="component" value="Unassembled WGS sequence"/>
</dbReference>
<evidence type="ECO:0000256" key="7">
    <source>
        <dbReference type="ARBA" id="ARBA00022694"/>
    </source>
</evidence>
<dbReference type="GO" id="GO:0046872">
    <property type="term" value="F:metal ion binding"/>
    <property type="evidence" value="ECO:0007669"/>
    <property type="project" value="UniProtKB-KW"/>
</dbReference>
<dbReference type="SFLD" id="SFLDS00029">
    <property type="entry name" value="Radical_SAM"/>
    <property type="match status" value="1"/>
</dbReference>
<feature type="region of interest" description="Disordered" evidence="13">
    <location>
        <begin position="165"/>
        <end position="190"/>
    </location>
</feature>